<dbReference type="SUPFAM" id="SSF50044">
    <property type="entry name" value="SH3-domain"/>
    <property type="match status" value="3"/>
</dbReference>
<dbReference type="GO" id="GO:0005737">
    <property type="term" value="C:cytoplasm"/>
    <property type="evidence" value="ECO:0007669"/>
    <property type="project" value="TreeGrafter"/>
</dbReference>
<dbReference type="FunFam" id="2.30.30.40:FF:000061">
    <property type="entry name" value="Cytoplasmic protein"/>
    <property type="match status" value="1"/>
</dbReference>
<name>A0AAN8QB07_PATCE</name>
<dbReference type="Gene3D" id="2.30.30.40">
    <property type="entry name" value="SH3 Domains"/>
    <property type="match status" value="3"/>
</dbReference>
<dbReference type="SUPFAM" id="SSF55550">
    <property type="entry name" value="SH2 domain"/>
    <property type="match status" value="1"/>
</dbReference>
<comment type="caution">
    <text evidence="8">The sequence shown here is derived from an EMBL/GenBank/DDBJ whole genome shotgun (WGS) entry which is preliminary data.</text>
</comment>
<feature type="domain" description="SH3" evidence="7">
    <location>
        <begin position="193"/>
        <end position="255"/>
    </location>
</feature>
<evidence type="ECO:0000256" key="1">
    <source>
        <dbReference type="ARBA" id="ARBA00022443"/>
    </source>
</evidence>
<dbReference type="PROSITE" id="PS50002">
    <property type="entry name" value="SH3"/>
    <property type="match status" value="3"/>
</dbReference>
<feature type="domain" description="SH3" evidence="7">
    <location>
        <begin position="111"/>
        <end position="171"/>
    </location>
</feature>
<dbReference type="Gene3D" id="3.30.505.10">
    <property type="entry name" value="SH2 domain"/>
    <property type="match status" value="1"/>
</dbReference>
<dbReference type="AlphaFoldDB" id="A0AAN8QB07"/>
<dbReference type="SMART" id="SM00252">
    <property type="entry name" value="SH2"/>
    <property type="match status" value="1"/>
</dbReference>
<evidence type="ECO:0000256" key="3">
    <source>
        <dbReference type="PROSITE-ProRule" id="PRU00191"/>
    </source>
</evidence>
<dbReference type="CDD" id="cd11765">
    <property type="entry name" value="SH3_Nck_1"/>
    <property type="match status" value="1"/>
</dbReference>
<accession>A0AAN8QB07</accession>
<dbReference type="EMBL" id="JAZGQO010000001">
    <property type="protein sequence ID" value="KAK6195985.1"/>
    <property type="molecule type" value="Genomic_DNA"/>
</dbReference>
<dbReference type="InterPro" id="IPR036028">
    <property type="entry name" value="SH3-like_dom_sf"/>
</dbReference>
<dbReference type="GO" id="GO:0048013">
    <property type="term" value="P:ephrin receptor signaling pathway"/>
    <property type="evidence" value="ECO:0007669"/>
    <property type="project" value="TreeGrafter"/>
</dbReference>
<dbReference type="PANTHER" id="PTHR19969:SF14">
    <property type="entry name" value="DREADLOCKS, ISOFORM B"/>
    <property type="match status" value="1"/>
</dbReference>
<gene>
    <name evidence="8" type="ORF">SNE40_001298</name>
</gene>
<feature type="region of interest" description="Disordered" evidence="5">
    <location>
        <begin position="69"/>
        <end position="108"/>
    </location>
</feature>
<dbReference type="Proteomes" id="UP001347796">
    <property type="component" value="Unassembled WGS sequence"/>
</dbReference>
<feature type="region of interest" description="Disordered" evidence="5">
    <location>
        <begin position="262"/>
        <end position="296"/>
    </location>
</feature>
<dbReference type="GO" id="GO:0016477">
    <property type="term" value="P:cell migration"/>
    <property type="evidence" value="ECO:0007669"/>
    <property type="project" value="TreeGrafter"/>
</dbReference>
<feature type="compositionally biased region" description="Low complexity" evidence="5">
    <location>
        <begin position="266"/>
        <end position="284"/>
    </location>
</feature>
<dbReference type="GO" id="GO:0030971">
    <property type="term" value="F:receptor tyrosine kinase binding"/>
    <property type="evidence" value="ECO:0007669"/>
    <property type="project" value="TreeGrafter"/>
</dbReference>
<dbReference type="InterPro" id="IPR036860">
    <property type="entry name" value="SH2_dom_sf"/>
</dbReference>
<dbReference type="FunFam" id="2.30.30.40:FF:000110">
    <property type="entry name" value="Cytoplasmic protein"/>
    <property type="match status" value="1"/>
</dbReference>
<dbReference type="PRINTS" id="PR00401">
    <property type="entry name" value="SH2DOMAIN"/>
</dbReference>
<organism evidence="8 9">
    <name type="scientific">Patella caerulea</name>
    <name type="common">Rayed Mediterranean limpet</name>
    <dbReference type="NCBI Taxonomy" id="87958"/>
    <lineage>
        <taxon>Eukaryota</taxon>
        <taxon>Metazoa</taxon>
        <taxon>Spiralia</taxon>
        <taxon>Lophotrochozoa</taxon>
        <taxon>Mollusca</taxon>
        <taxon>Gastropoda</taxon>
        <taxon>Patellogastropoda</taxon>
        <taxon>Patelloidea</taxon>
        <taxon>Patellidae</taxon>
        <taxon>Patella</taxon>
    </lineage>
</organism>
<evidence type="ECO:0000256" key="2">
    <source>
        <dbReference type="ARBA" id="ARBA00022999"/>
    </source>
</evidence>
<dbReference type="Pfam" id="PF00018">
    <property type="entry name" value="SH3_1"/>
    <property type="match status" value="3"/>
</dbReference>
<dbReference type="PROSITE" id="PS50001">
    <property type="entry name" value="SH2"/>
    <property type="match status" value="1"/>
</dbReference>
<evidence type="ECO:0000259" key="7">
    <source>
        <dbReference type="PROSITE" id="PS50002"/>
    </source>
</evidence>
<dbReference type="PRINTS" id="PR00452">
    <property type="entry name" value="SH3DOMAIN"/>
</dbReference>
<feature type="domain" description="SH2" evidence="6">
    <location>
        <begin position="304"/>
        <end position="398"/>
    </location>
</feature>
<dbReference type="InterPro" id="IPR051184">
    <property type="entry name" value="Tyrosine-phos_adapter"/>
</dbReference>
<dbReference type="GO" id="GO:0035591">
    <property type="term" value="F:signaling adaptor activity"/>
    <property type="evidence" value="ECO:0007669"/>
    <property type="project" value="TreeGrafter"/>
</dbReference>
<keyword evidence="2 3" id="KW-0727">SH2 domain</keyword>
<feature type="compositionally biased region" description="Polar residues" evidence="5">
    <location>
        <begin position="99"/>
        <end position="108"/>
    </location>
</feature>
<evidence type="ECO:0000259" key="6">
    <source>
        <dbReference type="PROSITE" id="PS50001"/>
    </source>
</evidence>
<evidence type="ECO:0000256" key="4">
    <source>
        <dbReference type="PROSITE-ProRule" id="PRU00192"/>
    </source>
</evidence>
<dbReference type="InterPro" id="IPR000980">
    <property type="entry name" value="SH2"/>
</dbReference>
<evidence type="ECO:0000256" key="5">
    <source>
        <dbReference type="SAM" id="MobiDB-lite"/>
    </source>
</evidence>
<feature type="domain" description="SH3" evidence="7">
    <location>
        <begin position="2"/>
        <end position="61"/>
    </location>
</feature>
<keyword evidence="9" id="KW-1185">Reference proteome</keyword>
<keyword evidence="1 4" id="KW-0728">SH3 domain</keyword>
<dbReference type="CDD" id="cd11767">
    <property type="entry name" value="SH3_Nck_3"/>
    <property type="match status" value="1"/>
</dbReference>
<dbReference type="Pfam" id="PF00017">
    <property type="entry name" value="SH2"/>
    <property type="match status" value="1"/>
</dbReference>
<protein>
    <submittedName>
        <fullName evidence="8">Uncharacterized protein</fullName>
    </submittedName>
</protein>
<evidence type="ECO:0000313" key="8">
    <source>
        <dbReference type="EMBL" id="KAK6195985.1"/>
    </source>
</evidence>
<dbReference type="PANTHER" id="PTHR19969">
    <property type="entry name" value="SH2-SH3 ADAPTOR PROTEIN-RELATED"/>
    <property type="match status" value="1"/>
</dbReference>
<reference evidence="8 9" key="1">
    <citation type="submission" date="2024-01" db="EMBL/GenBank/DDBJ databases">
        <title>The genome of the rayed Mediterranean limpet Patella caerulea (Linnaeus, 1758).</title>
        <authorList>
            <person name="Anh-Thu Weber A."/>
            <person name="Halstead-Nussloch G."/>
        </authorList>
    </citation>
    <scope>NUCLEOTIDE SEQUENCE [LARGE SCALE GENOMIC DNA]</scope>
    <source>
        <strain evidence="8">AATW-2023a</strain>
        <tissue evidence="8">Whole specimen</tissue>
    </source>
</reference>
<evidence type="ECO:0000313" key="9">
    <source>
        <dbReference type="Proteomes" id="UP001347796"/>
    </source>
</evidence>
<sequence length="404" mass="45911">MAEEVVVIAKYDYKAENTQELNIKKNERLILLDDSKDWWKVQNADNKSGFVPSNYVKRGKKGGLLTSLKSIGRSKKDQKGGIGTPPALRNGDSRRNQPHNESPLNNPTAQVVFEPAIVKYMYTAQRNDEMSLIKGERLVVTEKSSDGWWKGQKDDGTLGWFPSNYVDLNSNGNEEADNVLYWTAAAAESLSQESSEIVVTLYPFKCSNKEELGFEKGERLEIVEKPVEDPEWWRARNSRGEMGLVPRSYVQILEDVNNGERATSVTSSCTPQSESTSSLSNASSLGQGGRKQFHISGPMSDKDWYYGKITRQQCEDLLSRHAENGDFLIRDSESTSGHFTVVLKAPNRNKHFRVQINEDGKYEIGPQKFEDLECLIEHYKRHPIYKQENEKLYLIKPFTLPPDF</sequence>
<dbReference type="InterPro" id="IPR001452">
    <property type="entry name" value="SH3_domain"/>
</dbReference>
<proteinExistence type="predicted"/>
<dbReference type="SMART" id="SM00326">
    <property type="entry name" value="SH3"/>
    <property type="match status" value="3"/>
</dbReference>